<dbReference type="PANTHER" id="PTHR23150">
    <property type="entry name" value="SULFATASE MODIFYING FACTOR 1, 2"/>
    <property type="match status" value="1"/>
</dbReference>
<gene>
    <name evidence="7" type="primary">egtB</name>
    <name evidence="7" type="ORF">PI95_007665</name>
</gene>
<keyword evidence="1" id="KW-0560">Oxidoreductase</keyword>
<dbReference type="InterPro" id="IPR005532">
    <property type="entry name" value="SUMF_dom"/>
</dbReference>
<dbReference type="RefSeq" id="WP_039739337.1">
    <property type="nucleotide sequence ID" value="NZ_JTCM02000010.1"/>
</dbReference>
<dbReference type="PANTHER" id="PTHR23150:SF36">
    <property type="entry name" value="HERCYNINE OXYGENASE"/>
    <property type="match status" value="1"/>
</dbReference>
<comment type="pathway">
    <text evidence="3">Amino-acid biosynthesis; ergothioneine biosynthesis.</text>
</comment>
<evidence type="ECO:0000313" key="8">
    <source>
        <dbReference type="Proteomes" id="UP000031549"/>
    </source>
</evidence>
<evidence type="ECO:0000256" key="4">
    <source>
        <dbReference type="SAM" id="MobiDB-lite"/>
    </source>
</evidence>
<accession>A0A846H725</accession>
<evidence type="ECO:0000256" key="2">
    <source>
        <dbReference type="ARBA" id="ARBA00023004"/>
    </source>
</evidence>
<feature type="domain" description="Sulfatase-modifying factor enzyme-like" evidence="5">
    <location>
        <begin position="201"/>
        <end position="449"/>
    </location>
</feature>
<evidence type="ECO:0000256" key="1">
    <source>
        <dbReference type="ARBA" id="ARBA00023002"/>
    </source>
</evidence>
<dbReference type="Gene3D" id="1.20.120.450">
    <property type="entry name" value="dinb family like domain"/>
    <property type="match status" value="1"/>
</dbReference>
<evidence type="ECO:0000259" key="5">
    <source>
        <dbReference type="Pfam" id="PF03781"/>
    </source>
</evidence>
<dbReference type="Pfam" id="PF03781">
    <property type="entry name" value="FGE-sulfatase"/>
    <property type="match status" value="1"/>
</dbReference>
<evidence type="ECO:0000259" key="6">
    <source>
        <dbReference type="Pfam" id="PF12867"/>
    </source>
</evidence>
<proteinExistence type="predicted"/>
<feature type="domain" description="DinB-like" evidence="6">
    <location>
        <begin position="17"/>
        <end position="141"/>
    </location>
</feature>
<keyword evidence="8" id="KW-1185">Reference proteome</keyword>
<reference evidence="7 8" key="1">
    <citation type="journal article" date="2015" name="Genome Announc.">
        <title>Draft Genome Sequence of Cyanobacterium Hassallia byssoidea Strain VB512170, Isolated from Monuments in India.</title>
        <authorList>
            <person name="Singh D."/>
            <person name="Chandrababunaidu M.M."/>
            <person name="Panda A."/>
            <person name="Sen D."/>
            <person name="Bhattacharyya S."/>
            <person name="Adhikary S.P."/>
            <person name="Tripathy S."/>
        </authorList>
    </citation>
    <scope>NUCLEOTIDE SEQUENCE [LARGE SCALE GENOMIC DNA]</scope>
    <source>
        <strain evidence="7 8">VB512170</strain>
    </source>
</reference>
<name>A0A846H725_9CYAN</name>
<dbReference type="EMBL" id="JTCM02000010">
    <property type="protein sequence ID" value="NEU72454.1"/>
    <property type="molecule type" value="Genomic_DNA"/>
</dbReference>
<evidence type="ECO:0000313" key="7">
    <source>
        <dbReference type="EMBL" id="NEU72454.1"/>
    </source>
</evidence>
<dbReference type="AlphaFoldDB" id="A0A846H725"/>
<dbReference type="InterPro" id="IPR042095">
    <property type="entry name" value="SUMF_sf"/>
</dbReference>
<feature type="compositionally biased region" description="Basic and acidic residues" evidence="4">
    <location>
        <begin position="170"/>
        <end position="182"/>
    </location>
</feature>
<protein>
    <submittedName>
        <fullName evidence="7">Ergothioneine biosynthesis protein EgtB</fullName>
    </submittedName>
</protein>
<dbReference type="Gene3D" id="3.90.1580.10">
    <property type="entry name" value="paralog of FGE (formylglycine-generating enzyme)"/>
    <property type="match status" value="1"/>
</dbReference>
<feature type="compositionally biased region" description="Basic and acidic residues" evidence="4">
    <location>
        <begin position="153"/>
        <end position="163"/>
    </location>
</feature>
<dbReference type="InterPro" id="IPR034660">
    <property type="entry name" value="DinB/YfiT-like"/>
</dbReference>
<keyword evidence="2" id="KW-0408">Iron</keyword>
<dbReference type="InterPro" id="IPR051043">
    <property type="entry name" value="Sulfatase_Mod_Factor_Kinase"/>
</dbReference>
<feature type="compositionally biased region" description="Pro residues" evidence="4">
    <location>
        <begin position="187"/>
        <end position="202"/>
    </location>
</feature>
<dbReference type="SUPFAM" id="SSF56436">
    <property type="entry name" value="C-type lectin-like"/>
    <property type="match status" value="1"/>
</dbReference>
<dbReference type="InterPro" id="IPR016187">
    <property type="entry name" value="CTDL_fold"/>
</dbReference>
<feature type="region of interest" description="Disordered" evidence="4">
    <location>
        <begin position="153"/>
        <end position="206"/>
    </location>
</feature>
<sequence>MISKLRKSNLQQAISLAFYQCRANTVALFLDMDDATFRCQVHPDFSPVGWHLGHIAYTESLWLLERSAGNACLFPQYRKFFAADGLPKSQRVQLPNLEEIYYYLDTVRKKVLDYLEVADLNQQERLLRFLLQHESQHCETIAFLLELAKRNERQGGQGDKETRGQGGLLGDKETRRQGDKENNSSFPPSPPLPLSPSPPPIKIPAGEFEMGSNSIDALDNERPAHQVYLNTYYIERYPVTCGQYRVFMEAGGYQNPRWWSKAGWEWLQIEQVGEPLYWHDVLSADNHPVCGVSWYEADAYCRFVGKRLPTEAEWEKAVSWDADMNRRRIYPWGDEEPTSQHCNCVDLTSPQKNRLIINTTPVDAYPNGQSAYGLYDTLGNVWEWTASWFDGYDNFEMYPYIGYSQVYFDQQHRVLKGGSWATSPFALRSSFRNWYHPGVRQIFAGFRCVL</sequence>
<dbReference type="Proteomes" id="UP000031549">
    <property type="component" value="Unassembled WGS sequence"/>
</dbReference>
<dbReference type="Pfam" id="PF12867">
    <property type="entry name" value="DinB_2"/>
    <property type="match status" value="1"/>
</dbReference>
<organism evidence="7 8">
    <name type="scientific">Hassallia byssoidea VB512170</name>
    <dbReference type="NCBI Taxonomy" id="1304833"/>
    <lineage>
        <taxon>Bacteria</taxon>
        <taxon>Bacillati</taxon>
        <taxon>Cyanobacteriota</taxon>
        <taxon>Cyanophyceae</taxon>
        <taxon>Nostocales</taxon>
        <taxon>Tolypothrichaceae</taxon>
        <taxon>Hassallia</taxon>
    </lineage>
</organism>
<dbReference type="InterPro" id="IPR024775">
    <property type="entry name" value="DinB-like"/>
</dbReference>
<comment type="caution">
    <text evidence="7">The sequence shown here is derived from an EMBL/GenBank/DDBJ whole genome shotgun (WGS) entry which is preliminary data.</text>
</comment>
<evidence type="ECO:0000256" key="3">
    <source>
        <dbReference type="ARBA" id="ARBA00037882"/>
    </source>
</evidence>
<dbReference type="SUPFAM" id="SSF109854">
    <property type="entry name" value="DinB/YfiT-like putative metalloenzymes"/>
    <property type="match status" value="1"/>
</dbReference>